<organism evidence="2 3">
    <name type="scientific">Bacillus velezensis</name>
    <dbReference type="NCBI Taxonomy" id="492670"/>
    <lineage>
        <taxon>Bacteria</taxon>
        <taxon>Bacillati</taxon>
        <taxon>Bacillota</taxon>
        <taxon>Bacilli</taxon>
        <taxon>Bacillales</taxon>
        <taxon>Bacillaceae</taxon>
        <taxon>Bacillus</taxon>
        <taxon>Bacillus amyloliquefaciens group</taxon>
    </lineage>
</organism>
<dbReference type="Proteomes" id="UP000250069">
    <property type="component" value="Chromosome"/>
</dbReference>
<gene>
    <name evidence="2" type="ORF">BVDSYZ_16070</name>
</gene>
<evidence type="ECO:0000313" key="3">
    <source>
        <dbReference type="Proteomes" id="UP000250069"/>
    </source>
</evidence>
<dbReference type="RefSeq" id="WP_105322087.1">
    <property type="nucleotide sequence ID" value="NZ_CP026610.1"/>
</dbReference>
<keyword evidence="1" id="KW-0175">Coiled coil</keyword>
<evidence type="ECO:0000256" key="1">
    <source>
        <dbReference type="SAM" id="Coils"/>
    </source>
</evidence>
<feature type="coiled-coil region" evidence="1">
    <location>
        <begin position="31"/>
        <end position="69"/>
    </location>
</feature>
<proteinExistence type="predicted"/>
<sequence>MENNMLQAILDEIKDMEQRINKKIDGVASDLKSFKEEMHEFKGDMNDFREETKKEFNQINVKLDRLEENQPKDITAHLKHLQNVDNKTELLNKRLFDVESRLKN</sequence>
<evidence type="ECO:0000313" key="2">
    <source>
        <dbReference type="EMBL" id="AWX73444.1"/>
    </source>
</evidence>
<dbReference type="Gene3D" id="1.20.58.130">
    <property type="match status" value="1"/>
</dbReference>
<reference evidence="2 3" key="1">
    <citation type="submission" date="2018-06" db="EMBL/GenBank/DDBJ databases">
        <title>Complete Genome Sequence of Bacillus velezensis DSYZ, a Plant Growth-Promoting Rhizobacterium with Antifungal Activity.</title>
        <authorList>
            <person name="Du B."/>
            <person name="Ding Y."/>
            <person name="Liu K."/>
            <person name="Yao L."/>
            <person name="Wang C."/>
            <person name="Li H."/>
            <person name="Liu H."/>
        </authorList>
    </citation>
    <scope>NUCLEOTIDE SEQUENCE [LARGE SCALE GENOMIC DNA]</scope>
    <source>
        <strain evidence="2 3">DSYZ</strain>
    </source>
</reference>
<accession>A0ABC8DCI3</accession>
<name>A0ABC8DCI3_BACVE</name>
<protein>
    <submittedName>
        <fullName evidence="2">Uncharacterized protein</fullName>
    </submittedName>
</protein>
<dbReference type="AlphaFoldDB" id="A0ABC8DCI3"/>
<dbReference type="EMBL" id="CP030150">
    <property type="protein sequence ID" value="AWX73444.1"/>
    <property type="molecule type" value="Genomic_DNA"/>
</dbReference>